<dbReference type="Gene3D" id="1.25.40.20">
    <property type="entry name" value="Ankyrin repeat-containing domain"/>
    <property type="match status" value="1"/>
</dbReference>
<evidence type="ECO:0000313" key="1">
    <source>
        <dbReference type="EMBL" id="CAB4274430.1"/>
    </source>
</evidence>
<dbReference type="EMBL" id="CAEKDK010000003">
    <property type="protein sequence ID" value="CAB4274430.1"/>
    <property type="molecule type" value="Genomic_DNA"/>
</dbReference>
<dbReference type="AlphaFoldDB" id="A0A6J5UDE6"/>
<protein>
    <recommendedName>
        <fullName evidence="3">PGG domain-containing protein</fullName>
    </recommendedName>
</protein>
<name>A0A6J5UDE6_PRUAR</name>
<reference evidence="1 2" key="1">
    <citation type="submission" date="2020-05" db="EMBL/GenBank/DDBJ databases">
        <authorList>
            <person name="Campoy J."/>
            <person name="Schneeberger K."/>
            <person name="Spophaly S."/>
        </authorList>
    </citation>
    <scope>NUCLEOTIDE SEQUENCE [LARGE SCALE GENOMIC DNA]</scope>
    <source>
        <strain evidence="1">PruArmRojPasFocal</strain>
    </source>
</reference>
<sequence>MTSPPAFWTSGRSCLRASPSWWVPHPPGPGLLGWNANFFFFPSLELGLLLALRLSSLCYPNLNNHVCDAEELFPLVRQEDLNMNPTSNDAIRERGSTTRGTALHLAVALKNVKMAKALVELMTEDDLEIQDATGQIAMAYAAILGITQLANLGHWELARYLYSVTPLDALLQDNGHVGAEIVSESFRAKNFDVALDLIRRCPNLALAKSYSGLTPLQVCAGTRSGFLSGMHLKFWQQWIYER</sequence>
<gene>
    <name evidence="1" type="ORF">CURHAP_LOCUS22942</name>
</gene>
<proteinExistence type="predicted"/>
<dbReference type="SUPFAM" id="SSF48403">
    <property type="entry name" value="Ankyrin repeat"/>
    <property type="match status" value="1"/>
</dbReference>
<evidence type="ECO:0008006" key="3">
    <source>
        <dbReference type="Google" id="ProtNLM"/>
    </source>
</evidence>
<evidence type="ECO:0000313" key="2">
    <source>
        <dbReference type="Proteomes" id="UP000507222"/>
    </source>
</evidence>
<dbReference type="InterPro" id="IPR036770">
    <property type="entry name" value="Ankyrin_rpt-contain_sf"/>
</dbReference>
<organism evidence="1 2">
    <name type="scientific">Prunus armeniaca</name>
    <name type="common">Apricot</name>
    <name type="synonym">Armeniaca vulgaris</name>
    <dbReference type="NCBI Taxonomy" id="36596"/>
    <lineage>
        <taxon>Eukaryota</taxon>
        <taxon>Viridiplantae</taxon>
        <taxon>Streptophyta</taxon>
        <taxon>Embryophyta</taxon>
        <taxon>Tracheophyta</taxon>
        <taxon>Spermatophyta</taxon>
        <taxon>Magnoliopsida</taxon>
        <taxon>eudicotyledons</taxon>
        <taxon>Gunneridae</taxon>
        <taxon>Pentapetalae</taxon>
        <taxon>rosids</taxon>
        <taxon>fabids</taxon>
        <taxon>Rosales</taxon>
        <taxon>Rosaceae</taxon>
        <taxon>Amygdaloideae</taxon>
        <taxon>Amygdaleae</taxon>
        <taxon>Prunus</taxon>
    </lineage>
</organism>
<dbReference type="Proteomes" id="UP000507222">
    <property type="component" value="Unassembled WGS sequence"/>
</dbReference>
<accession>A0A6J5UDE6</accession>